<evidence type="ECO:0000256" key="2">
    <source>
        <dbReference type="ARBA" id="ARBA00001946"/>
    </source>
</evidence>
<dbReference type="PROSITE" id="PS50972">
    <property type="entry name" value="PTERIN_BINDING"/>
    <property type="match status" value="1"/>
</dbReference>
<dbReference type="PANTHER" id="PTHR20941">
    <property type="entry name" value="FOLATE SYNTHESIS PROTEINS"/>
    <property type="match status" value="1"/>
</dbReference>
<dbReference type="Proteomes" id="UP000541421">
    <property type="component" value="Unassembled WGS sequence"/>
</dbReference>
<feature type="domain" description="Pterin-binding" evidence="9">
    <location>
        <begin position="17"/>
        <end position="272"/>
    </location>
</feature>
<accession>A0A7Y4LB08</accession>
<dbReference type="PROSITE" id="PS00793">
    <property type="entry name" value="DHPS_2"/>
    <property type="match status" value="1"/>
</dbReference>
<dbReference type="GO" id="GO:0004156">
    <property type="term" value="F:dihydropteroate synthase activity"/>
    <property type="evidence" value="ECO:0007669"/>
    <property type="project" value="UniProtKB-EC"/>
</dbReference>
<reference evidence="10 11" key="1">
    <citation type="submission" date="2020-05" db="EMBL/GenBank/DDBJ databases">
        <authorList>
            <person name="Niu N."/>
        </authorList>
    </citation>
    <scope>NUCLEOTIDE SEQUENCE [LARGE SCALE GENOMIC DNA]</scope>
    <source>
        <strain evidence="10 11">LMG10982</strain>
    </source>
</reference>
<gene>
    <name evidence="10" type="primary">folP</name>
    <name evidence="10" type="ORF">HKX40_08475</name>
</gene>
<dbReference type="GO" id="GO:0046872">
    <property type="term" value="F:metal ion binding"/>
    <property type="evidence" value="ECO:0007669"/>
    <property type="project" value="UniProtKB-KW"/>
</dbReference>
<evidence type="ECO:0000256" key="5">
    <source>
        <dbReference type="ARBA" id="ARBA00022679"/>
    </source>
</evidence>
<dbReference type="GO" id="GO:0005829">
    <property type="term" value="C:cytosol"/>
    <property type="evidence" value="ECO:0007669"/>
    <property type="project" value="TreeGrafter"/>
</dbReference>
<name>A0A7Y4LB08_9BURK</name>
<dbReference type="InterPro" id="IPR000489">
    <property type="entry name" value="Pterin-binding_dom"/>
</dbReference>
<dbReference type="PANTHER" id="PTHR20941:SF1">
    <property type="entry name" value="FOLIC ACID SYNTHESIS PROTEIN FOL1"/>
    <property type="match status" value="1"/>
</dbReference>
<evidence type="ECO:0000256" key="7">
    <source>
        <dbReference type="ARBA" id="ARBA00022842"/>
    </source>
</evidence>
<dbReference type="InterPro" id="IPR011005">
    <property type="entry name" value="Dihydropteroate_synth-like_sf"/>
</dbReference>
<evidence type="ECO:0000313" key="10">
    <source>
        <dbReference type="EMBL" id="NOL50168.1"/>
    </source>
</evidence>
<comment type="caution">
    <text evidence="10">The sequence shown here is derived from an EMBL/GenBank/DDBJ whole genome shotgun (WGS) entry which is preliminary data.</text>
</comment>
<protein>
    <recommendedName>
        <fullName evidence="4">dihydropteroate synthase</fullName>
        <ecNumber evidence="4">2.5.1.15</ecNumber>
    </recommendedName>
</protein>
<keyword evidence="11" id="KW-1185">Reference proteome</keyword>
<dbReference type="GO" id="GO:0046654">
    <property type="term" value="P:tetrahydrofolate biosynthetic process"/>
    <property type="evidence" value="ECO:0007669"/>
    <property type="project" value="TreeGrafter"/>
</dbReference>
<keyword evidence="5 10" id="KW-0808">Transferase</keyword>
<evidence type="ECO:0000256" key="3">
    <source>
        <dbReference type="ARBA" id="ARBA00004763"/>
    </source>
</evidence>
<evidence type="ECO:0000313" key="11">
    <source>
        <dbReference type="Proteomes" id="UP000541421"/>
    </source>
</evidence>
<proteinExistence type="predicted"/>
<dbReference type="GO" id="GO:0046656">
    <property type="term" value="P:folic acid biosynthetic process"/>
    <property type="evidence" value="ECO:0007669"/>
    <property type="project" value="UniProtKB-KW"/>
</dbReference>
<dbReference type="Pfam" id="PF00809">
    <property type="entry name" value="Pterin_bind"/>
    <property type="match status" value="1"/>
</dbReference>
<dbReference type="EMBL" id="JABGBO010000009">
    <property type="protein sequence ID" value="NOL50168.1"/>
    <property type="molecule type" value="Genomic_DNA"/>
</dbReference>
<keyword evidence="7" id="KW-0460">Magnesium</keyword>
<evidence type="ECO:0000259" key="9">
    <source>
        <dbReference type="PROSITE" id="PS50972"/>
    </source>
</evidence>
<evidence type="ECO:0000256" key="8">
    <source>
        <dbReference type="ARBA" id="ARBA00022909"/>
    </source>
</evidence>
<comment type="cofactor">
    <cofactor evidence="2">
        <name>Mg(2+)</name>
        <dbReference type="ChEBI" id="CHEBI:18420"/>
    </cofactor>
</comment>
<dbReference type="AlphaFoldDB" id="A0A7Y4LB08"/>
<dbReference type="InterPro" id="IPR045031">
    <property type="entry name" value="DHP_synth-like"/>
</dbReference>
<dbReference type="NCBIfam" id="TIGR01496">
    <property type="entry name" value="DHPS"/>
    <property type="match status" value="1"/>
</dbReference>
<dbReference type="EC" id="2.5.1.15" evidence="4"/>
<dbReference type="InterPro" id="IPR006390">
    <property type="entry name" value="DHP_synth_dom"/>
</dbReference>
<dbReference type="Gene3D" id="3.20.20.20">
    <property type="entry name" value="Dihydropteroate synthase-like"/>
    <property type="match status" value="1"/>
</dbReference>
<evidence type="ECO:0000256" key="6">
    <source>
        <dbReference type="ARBA" id="ARBA00022723"/>
    </source>
</evidence>
<evidence type="ECO:0000256" key="4">
    <source>
        <dbReference type="ARBA" id="ARBA00012458"/>
    </source>
</evidence>
<dbReference type="RefSeq" id="WP_171589149.1">
    <property type="nucleotide sequence ID" value="NZ_JABGBO010000009.1"/>
</dbReference>
<comment type="catalytic activity">
    <reaction evidence="1">
        <text>(7,8-dihydropterin-6-yl)methyl diphosphate + 4-aminobenzoate = 7,8-dihydropteroate + diphosphate</text>
        <dbReference type="Rhea" id="RHEA:19949"/>
        <dbReference type="ChEBI" id="CHEBI:17836"/>
        <dbReference type="ChEBI" id="CHEBI:17839"/>
        <dbReference type="ChEBI" id="CHEBI:33019"/>
        <dbReference type="ChEBI" id="CHEBI:72950"/>
        <dbReference type="EC" id="2.5.1.15"/>
    </reaction>
</comment>
<organism evidence="10 11">
    <name type="scientific">Pelistega europaea</name>
    <dbReference type="NCBI Taxonomy" id="106147"/>
    <lineage>
        <taxon>Bacteria</taxon>
        <taxon>Pseudomonadati</taxon>
        <taxon>Pseudomonadota</taxon>
        <taxon>Betaproteobacteria</taxon>
        <taxon>Burkholderiales</taxon>
        <taxon>Alcaligenaceae</taxon>
        <taxon>Pelistega</taxon>
    </lineage>
</organism>
<sequence length="285" mass="31143">MSKDFQCGRFKLRFERPFVMGIVNVTPDSFSDGMQHYAAEQAIQHGLQLVQEGADILDIGGESTRPGADPVSEEEELRRILPVIEGLKNCGVPLSIDTFKPGVMAAALDAGADMINDIYALQQPGAMDVIAQYPQCGVCIMHMVGEPNTMQVSPPDYAGNVTQAVYDFLQERVKLMHEKGISDNRIMIDPGFGLFGKTVQQNYQLLANLSVFKHLQLPILVGVSRKSMIGAVTGQDVHHRLPGSLSAGLAGVARGAEVLRVHDVWQTRNAVDVWQAIEQESHYGS</sequence>
<comment type="pathway">
    <text evidence="3">Cofactor biosynthesis; tetrahydrofolate biosynthesis; 7,8-dihydrofolate from 2-amino-4-hydroxy-6-hydroxymethyl-7,8-dihydropteridine diphosphate and 4-aminobenzoate: step 1/2.</text>
</comment>
<evidence type="ECO:0000256" key="1">
    <source>
        <dbReference type="ARBA" id="ARBA00000012"/>
    </source>
</evidence>
<keyword evidence="6" id="KW-0479">Metal-binding</keyword>
<keyword evidence="8" id="KW-0289">Folate biosynthesis</keyword>
<dbReference type="SUPFAM" id="SSF51717">
    <property type="entry name" value="Dihydropteroate synthetase-like"/>
    <property type="match status" value="1"/>
</dbReference>
<dbReference type="CDD" id="cd00739">
    <property type="entry name" value="DHPS"/>
    <property type="match status" value="1"/>
</dbReference>